<dbReference type="PANTHER" id="PTHR21599">
    <property type="entry name" value="GLYCERATE KINASE"/>
    <property type="match status" value="1"/>
</dbReference>
<sequence>MKHILVAPDSFKGSLSAYKVGEAVASGVKAVFPSAEVDILPMADGGEGTVEALLYANKGKVEEVEVSGPLMERVLAKYGVFDYDGNPHAVIECAESTGLTLVPIEKRNPMRSNSYGFGEQIRDAIAKGYRHLIVTLGGSATNDGGLGMLQALGWKFYDHAGRLLTPEEGNPLLHAYDFSTEDALPELSECTITIASDVMNPFYGPQGAAYVFAGQKGASMEAILELDGHLNRFADLVEQKLVVNIQAISGAGAAGGLGGAFAGCLGADMQSGIEMVLHYTNAEEKMKLADLVFTGEGSLDSQSIYGKVPVGVAKLARKHGKKVIGIAGRIDTDTKLLNEHLDAVFSIQTQCRSLEEAMQPEVTERQIEVTVEQICRLMKSHS</sequence>
<organism evidence="5 6">
    <name type="scientific">Sutcliffiella tianshenii</name>
    <dbReference type="NCBI Taxonomy" id="1463404"/>
    <lineage>
        <taxon>Bacteria</taxon>
        <taxon>Bacillati</taxon>
        <taxon>Bacillota</taxon>
        <taxon>Bacilli</taxon>
        <taxon>Bacillales</taxon>
        <taxon>Bacillaceae</taxon>
        <taxon>Sutcliffiella</taxon>
    </lineage>
</organism>
<keyword evidence="3 4" id="KW-0418">Kinase</keyword>
<gene>
    <name evidence="5" type="ORF">JOC95_000405</name>
</gene>
<reference evidence="5 6" key="1">
    <citation type="submission" date="2021-01" db="EMBL/GenBank/DDBJ databases">
        <title>Genomic Encyclopedia of Type Strains, Phase IV (KMG-IV): sequencing the most valuable type-strain genomes for metagenomic binning, comparative biology and taxonomic classification.</title>
        <authorList>
            <person name="Goeker M."/>
        </authorList>
    </citation>
    <scope>NUCLEOTIDE SEQUENCE [LARGE SCALE GENOMIC DNA]</scope>
    <source>
        <strain evidence="5 6">DSM 25879</strain>
    </source>
</reference>
<keyword evidence="2 4" id="KW-0808">Transferase</keyword>
<accession>A0ABS2NVJ8</accession>
<dbReference type="EC" id="2.7.1.31" evidence="5"/>
<dbReference type="InterPro" id="IPR004381">
    <property type="entry name" value="Glycerate_kinase"/>
</dbReference>
<dbReference type="Gene3D" id="3.40.50.10350">
    <property type="entry name" value="Glycerate kinase, domain 1"/>
    <property type="match status" value="1"/>
</dbReference>
<dbReference type="InterPro" id="IPR036129">
    <property type="entry name" value="Glycerate_kinase_sf"/>
</dbReference>
<dbReference type="GO" id="GO:0008887">
    <property type="term" value="F:glycerate kinase activity"/>
    <property type="evidence" value="ECO:0007669"/>
    <property type="project" value="UniProtKB-EC"/>
</dbReference>
<dbReference type="SUPFAM" id="SSF110738">
    <property type="entry name" value="Glycerate kinase I"/>
    <property type="match status" value="1"/>
</dbReference>
<evidence type="ECO:0000256" key="1">
    <source>
        <dbReference type="ARBA" id="ARBA00006284"/>
    </source>
</evidence>
<evidence type="ECO:0000256" key="3">
    <source>
        <dbReference type="ARBA" id="ARBA00022777"/>
    </source>
</evidence>
<dbReference type="InterPro" id="IPR018197">
    <property type="entry name" value="Glycerate_kinase_RE-like"/>
</dbReference>
<evidence type="ECO:0000313" key="6">
    <source>
        <dbReference type="Proteomes" id="UP000737402"/>
    </source>
</evidence>
<dbReference type="Gene3D" id="3.90.1510.10">
    <property type="entry name" value="Glycerate kinase, domain 2"/>
    <property type="match status" value="1"/>
</dbReference>
<dbReference type="NCBIfam" id="TIGR00045">
    <property type="entry name" value="glycerate kinase"/>
    <property type="match status" value="1"/>
</dbReference>
<dbReference type="EMBL" id="JAFBED010000001">
    <property type="protein sequence ID" value="MBM7618563.1"/>
    <property type="molecule type" value="Genomic_DNA"/>
</dbReference>
<dbReference type="Proteomes" id="UP000737402">
    <property type="component" value="Unassembled WGS sequence"/>
</dbReference>
<dbReference type="RefSeq" id="WP_204412883.1">
    <property type="nucleotide sequence ID" value="NZ_JAFBED010000001.1"/>
</dbReference>
<comment type="caution">
    <text evidence="5">The sequence shown here is derived from an EMBL/GenBank/DDBJ whole genome shotgun (WGS) entry which is preliminary data.</text>
</comment>
<dbReference type="InterPro" id="IPR018193">
    <property type="entry name" value="Glyc_kinase_flavodox-like_fold"/>
</dbReference>
<evidence type="ECO:0000256" key="2">
    <source>
        <dbReference type="ARBA" id="ARBA00022679"/>
    </source>
</evidence>
<evidence type="ECO:0000313" key="5">
    <source>
        <dbReference type="EMBL" id="MBM7618563.1"/>
    </source>
</evidence>
<name>A0ABS2NVJ8_9BACI</name>
<proteinExistence type="inferred from homology"/>
<dbReference type="PIRSF" id="PIRSF006078">
    <property type="entry name" value="GlxK"/>
    <property type="match status" value="1"/>
</dbReference>
<evidence type="ECO:0000256" key="4">
    <source>
        <dbReference type="PIRNR" id="PIRNR006078"/>
    </source>
</evidence>
<protein>
    <submittedName>
        <fullName evidence="5">Glycerate kinase</fullName>
        <ecNumber evidence="5">2.7.1.31</ecNumber>
    </submittedName>
</protein>
<comment type="similarity">
    <text evidence="1 4">Belongs to the glycerate kinase type-1 family.</text>
</comment>
<dbReference type="PANTHER" id="PTHR21599:SF0">
    <property type="entry name" value="GLYCERATE KINASE"/>
    <property type="match status" value="1"/>
</dbReference>
<dbReference type="Pfam" id="PF02595">
    <property type="entry name" value="Gly_kinase"/>
    <property type="match status" value="1"/>
</dbReference>
<keyword evidence="6" id="KW-1185">Reference proteome</keyword>